<dbReference type="HOGENOM" id="CLU_1420930_0_0_0"/>
<dbReference type="Gene3D" id="3.30.70.100">
    <property type="match status" value="1"/>
</dbReference>
<dbReference type="SUPFAM" id="SSF55008">
    <property type="entry name" value="HMA, heavy metal-associated domain"/>
    <property type="match status" value="1"/>
</dbReference>
<dbReference type="eggNOG" id="ENOG50335QD">
    <property type="taxonomic scope" value="Bacteria"/>
</dbReference>
<evidence type="ECO:0000313" key="1">
    <source>
        <dbReference type="EMBL" id="ADI38636.1"/>
    </source>
</evidence>
<dbReference type="RefSeq" id="WP_013182347.1">
    <property type="nucleotide sequence ID" value="NC_014225.1"/>
</dbReference>
<accession>D6YWX5</accession>
<dbReference type="Proteomes" id="UP000001505">
    <property type="component" value="Chromosome"/>
</dbReference>
<organism evidence="1 2">
    <name type="scientific">Waddlia chondrophila (strain ATCC VR-1470 / WSU 86-1044)</name>
    <dbReference type="NCBI Taxonomy" id="716544"/>
    <lineage>
        <taxon>Bacteria</taxon>
        <taxon>Pseudomonadati</taxon>
        <taxon>Chlamydiota</taxon>
        <taxon>Chlamydiia</taxon>
        <taxon>Parachlamydiales</taxon>
        <taxon>Waddliaceae</taxon>
        <taxon>Waddlia</taxon>
    </lineage>
</organism>
<reference evidence="1 2" key="1">
    <citation type="journal article" date="2010" name="PLoS ONE">
        <title>The Waddlia genome: a window into chlamydial biology.</title>
        <authorList>
            <person name="Bertelli C."/>
            <person name="Collyn F."/>
            <person name="Croxatto A."/>
            <person name="Ruckert C."/>
            <person name="Polkinghorne A."/>
            <person name="Kebbi-Beghdadi C."/>
            <person name="Goesmann A."/>
            <person name="Vaughan L."/>
            <person name="Greub G."/>
        </authorList>
    </citation>
    <scope>NUCLEOTIDE SEQUENCE [LARGE SCALE GENOMIC DNA]</scope>
    <source>
        <strain evidence="2">ATCC VR-1470 / WSU 86-1044</strain>
    </source>
</reference>
<dbReference type="InterPro" id="IPR036163">
    <property type="entry name" value="HMA_dom_sf"/>
</dbReference>
<proteinExistence type="predicted"/>
<protein>
    <submittedName>
        <fullName evidence="1">Uncharacterized protein</fullName>
    </submittedName>
</protein>
<dbReference type="CDD" id="cd00371">
    <property type="entry name" value="HMA"/>
    <property type="match status" value="1"/>
</dbReference>
<dbReference type="STRING" id="716544.wcw_1284"/>
<dbReference type="EMBL" id="CP001928">
    <property type="protein sequence ID" value="ADI38636.1"/>
    <property type="molecule type" value="Genomic_DNA"/>
</dbReference>
<keyword evidence="2" id="KW-1185">Reference proteome</keyword>
<sequence length="191" mass="21288">MYFKKLIFLSFSVLAFYSPQLQGEVLEVFISWNSYLCDDRCAELIKKRFESLKQVESIDVNAKAGSAKIKWNPKSTFTYQAIKTQLQLVGVGLSELRVRVRGRGVPQGEGAALISLGDNTRFNLISPIQVAPGEYAALPDGSQLSLAEGLKEKILSSAREKKVIVIEGPIYQGHRSPPLYLIVSRLQIEKK</sequence>
<dbReference type="InterPro" id="IPR006121">
    <property type="entry name" value="HMA_dom"/>
</dbReference>
<name>D6YWX5_WADCW</name>
<dbReference type="GO" id="GO:0046872">
    <property type="term" value="F:metal ion binding"/>
    <property type="evidence" value="ECO:0007669"/>
    <property type="project" value="InterPro"/>
</dbReference>
<dbReference type="AlphaFoldDB" id="D6YWX5"/>
<gene>
    <name evidence="1" type="ordered locus">wcw_1284</name>
</gene>
<evidence type="ECO:0000313" key="2">
    <source>
        <dbReference type="Proteomes" id="UP000001505"/>
    </source>
</evidence>
<dbReference type="KEGG" id="wch:wcw_1284"/>